<dbReference type="InterPro" id="IPR058625">
    <property type="entry name" value="MdtA-like_BSH"/>
</dbReference>
<dbReference type="EMBL" id="JAPDPI010000011">
    <property type="protein sequence ID" value="MCW3805439.1"/>
    <property type="molecule type" value="Genomic_DNA"/>
</dbReference>
<dbReference type="Proteomes" id="UP001207408">
    <property type="component" value="Unassembled WGS sequence"/>
</dbReference>
<dbReference type="GO" id="GO:1990281">
    <property type="term" value="C:efflux pump complex"/>
    <property type="evidence" value="ECO:0007669"/>
    <property type="project" value="TreeGrafter"/>
</dbReference>
<gene>
    <name evidence="2" type="ORF">OM074_07350</name>
</gene>
<dbReference type="Gene3D" id="2.40.420.20">
    <property type="match status" value="1"/>
</dbReference>
<dbReference type="Pfam" id="PF25917">
    <property type="entry name" value="BSH_RND"/>
    <property type="match status" value="1"/>
</dbReference>
<evidence type="ECO:0000259" key="1">
    <source>
        <dbReference type="Pfam" id="PF25917"/>
    </source>
</evidence>
<comment type="caution">
    <text evidence="2">The sequence shown here is derived from an EMBL/GenBank/DDBJ whole genome shotgun (WGS) entry which is preliminary data.</text>
</comment>
<name>A0AAE3MDB4_9BACT</name>
<reference evidence="2" key="1">
    <citation type="submission" date="2022-10" db="EMBL/GenBank/DDBJ databases">
        <authorList>
            <person name="Yu W.X."/>
        </authorList>
    </citation>
    <scope>NUCLEOTIDE SEQUENCE</scope>
    <source>
        <strain evidence="2">D04</strain>
    </source>
</reference>
<dbReference type="RefSeq" id="WP_301198810.1">
    <property type="nucleotide sequence ID" value="NZ_JAPDPI010000011.1"/>
</dbReference>
<feature type="domain" description="Multidrug resistance protein MdtA-like barrel-sandwich hybrid" evidence="1">
    <location>
        <begin position="70"/>
        <end position="215"/>
    </location>
</feature>
<dbReference type="GO" id="GO:0015562">
    <property type="term" value="F:efflux transmembrane transporter activity"/>
    <property type="evidence" value="ECO:0007669"/>
    <property type="project" value="TreeGrafter"/>
</dbReference>
<evidence type="ECO:0000313" key="3">
    <source>
        <dbReference type="Proteomes" id="UP001207408"/>
    </source>
</evidence>
<accession>A0AAE3MDB4</accession>
<dbReference type="AlphaFoldDB" id="A0AAE3MDB4"/>
<sequence>MKKKIIAIGVSIGIVLAAFAIVKALPSGENETPISVKAKAIGVEVIHPEQSDIAYQISSTGKIVAAERFEIFAQVDGQLLSSAKKFKEGKTYNKGEVMLEIEADEFEKTLLAKKSDFITLLTSVLPDLKSDYPDSYQQWRQYALNLDVKSPLPEMPEAKDSQEKFFLSGRGVYSSFYNIQSNEERFEKYIIRAPFNGIVTSTMVEAGKAIRTGTELGQFINPNLYDLEITIPVSAMKDIEVGKQATLHSSEINGTWTGKVTRISGSIDELSQSVKVFIRTTGGNLREGMFLTADLAVSPIENSYNIPRKMLNDNDELYVVENNVLKLKKVNVLIRQGDNALVQGISAQDAILQTVIKNAHQGMAVEIIQQ</sequence>
<protein>
    <submittedName>
        <fullName evidence="2">HlyD family efflux transporter periplasmic adaptor subunit</fullName>
    </submittedName>
</protein>
<keyword evidence="3" id="KW-1185">Reference proteome</keyword>
<evidence type="ECO:0000313" key="2">
    <source>
        <dbReference type="EMBL" id="MCW3805439.1"/>
    </source>
</evidence>
<proteinExistence type="predicted"/>
<dbReference type="PANTHER" id="PTHR30469">
    <property type="entry name" value="MULTIDRUG RESISTANCE PROTEIN MDTA"/>
    <property type="match status" value="1"/>
</dbReference>
<organism evidence="2 3">
    <name type="scientific">Plebeiibacterium marinum</name>
    <dbReference type="NCBI Taxonomy" id="2992111"/>
    <lineage>
        <taxon>Bacteria</taxon>
        <taxon>Pseudomonadati</taxon>
        <taxon>Bacteroidota</taxon>
        <taxon>Bacteroidia</taxon>
        <taxon>Marinilabiliales</taxon>
        <taxon>Marinilabiliaceae</taxon>
        <taxon>Plebeiibacterium</taxon>
    </lineage>
</organism>
<dbReference type="Gene3D" id="2.40.50.100">
    <property type="match status" value="1"/>
</dbReference>
<dbReference type="PANTHER" id="PTHR30469:SF15">
    <property type="entry name" value="HLYD FAMILY OF SECRETION PROTEINS"/>
    <property type="match status" value="1"/>
</dbReference>